<dbReference type="RefSeq" id="WP_221519591.1">
    <property type="nucleotide sequence ID" value="NZ_JACHMB010000001.1"/>
</dbReference>
<dbReference type="NCBIfam" id="TIGR03621">
    <property type="entry name" value="F420_MSMEG_2516"/>
    <property type="match status" value="1"/>
</dbReference>
<dbReference type="InterPro" id="IPR050172">
    <property type="entry name" value="SsuD_RutA_monooxygenase"/>
</dbReference>
<dbReference type="PANTHER" id="PTHR42847">
    <property type="entry name" value="ALKANESULFONATE MONOOXYGENASE"/>
    <property type="match status" value="1"/>
</dbReference>
<dbReference type="AlphaFoldDB" id="A0A7W9LDB3"/>
<evidence type="ECO:0000259" key="6">
    <source>
        <dbReference type="Pfam" id="PF00296"/>
    </source>
</evidence>
<accession>A0A7W9LDB3</accession>
<gene>
    <name evidence="7" type="ORF">HD596_006169</name>
</gene>
<dbReference type="InterPro" id="IPR011251">
    <property type="entry name" value="Luciferase-like_dom"/>
</dbReference>
<name>A0A7W9LDB3_9ACTN</name>
<dbReference type="Proteomes" id="UP000579153">
    <property type="component" value="Unassembled WGS sequence"/>
</dbReference>
<dbReference type="InterPro" id="IPR036661">
    <property type="entry name" value="Luciferase-like_sf"/>
</dbReference>
<protein>
    <submittedName>
        <fullName evidence="7">Putative F420-dependent oxidoreductase</fullName>
    </submittedName>
</protein>
<feature type="region of interest" description="Disordered" evidence="5">
    <location>
        <begin position="159"/>
        <end position="179"/>
    </location>
</feature>
<keyword evidence="3" id="KW-0560">Oxidoreductase</keyword>
<dbReference type="Pfam" id="PF00296">
    <property type="entry name" value="Bac_luciferase"/>
    <property type="match status" value="1"/>
</dbReference>
<dbReference type="Gene3D" id="3.20.20.30">
    <property type="entry name" value="Luciferase-like domain"/>
    <property type="match status" value="1"/>
</dbReference>
<keyword evidence="4" id="KW-0503">Monooxygenase</keyword>
<keyword evidence="1" id="KW-0285">Flavoprotein</keyword>
<sequence length="310" mass="33554">MLKTVGGIVRRFRFGAVVREAGSGAAWAEKARRLEAQGYDVLLVPDHLVGPRFAPIAALTAAACATTRLRVGTLVFANDFRHPAVLAKEAATLDLLSGGRLEVGIGTGWMARDYEGAGLALEPPGVRVERLREAVAVLKGLWAEGPFSFQGKHYRIDGLDQRPKPVRRPRPPIALGGGGPRMLRLAAEEADIVNLGMRVRPDGSGPDDRDGGPAAFLRKLEIVREAAGERYDALELGTSVVQVGERKAEEAWSAADSSSLGGTPQVLLGTRADIIDKLRYWRDEHDISYFVVHHERDLDAFAPVVEELAT</sequence>
<dbReference type="PANTHER" id="PTHR42847:SF4">
    <property type="entry name" value="ALKANESULFONATE MONOOXYGENASE-RELATED"/>
    <property type="match status" value="1"/>
</dbReference>
<keyword evidence="2" id="KW-0288">FMN</keyword>
<reference evidence="7 8" key="1">
    <citation type="submission" date="2020-08" db="EMBL/GenBank/DDBJ databases">
        <title>Sequencing the genomes of 1000 actinobacteria strains.</title>
        <authorList>
            <person name="Klenk H.-P."/>
        </authorList>
    </citation>
    <scope>NUCLEOTIDE SEQUENCE [LARGE SCALE GENOMIC DNA]</scope>
    <source>
        <strain evidence="7 8">DSM 45507</strain>
    </source>
</reference>
<evidence type="ECO:0000313" key="7">
    <source>
        <dbReference type="EMBL" id="MBB5779413.1"/>
    </source>
</evidence>
<keyword evidence="8" id="KW-1185">Reference proteome</keyword>
<feature type="domain" description="Luciferase-like" evidence="6">
    <location>
        <begin position="23"/>
        <end position="263"/>
    </location>
</feature>
<dbReference type="GO" id="GO:0008726">
    <property type="term" value="F:alkanesulfonate monooxygenase activity"/>
    <property type="evidence" value="ECO:0007669"/>
    <property type="project" value="TreeGrafter"/>
</dbReference>
<dbReference type="EMBL" id="JACHMB010000001">
    <property type="protein sequence ID" value="MBB5779413.1"/>
    <property type="molecule type" value="Genomic_DNA"/>
</dbReference>
<organism evidence="7 8">
    <name type="scientific">Nonomuraea jabiensis</name>
    <dbReference type="NCBI Taxonomy" id="882448"/>
    <lineage>
        <taxon>Bacteria</taxon>
        <taxon>Bacillati</taxon>
        <taxon>Actinomycetota</taxon>
        <taxon>Actinomycetes</taxon>
        <taxon>Streptosporangiales</taxon>
        <taxon>Streptosporangiaceae</taxon>
        <taxon>Nonomuraea</taxon>
    </lineage>
</organism>
<evidence type="ECO:0000313" key="8">
    <source>
        <dbReference type="Proteomes" id="UP000579153"/>
    </source>
</evidence>
<evidence type="ECO:0000256" key="3">
    <source>
        <dbReference type="ARBA" id="ARBA00023002"/>
    </source>
</evidence>
<evidence type="ECO:0000256" key="1">
    <source>
        <dbReference type="ARBA" id="ARBA00022630"/>
    </source>
</evidence>
<dbReference type="InterPro" id="IPR019923">
    <property type="entry name" value="Lucif-like_OxRdtase_MSMEG_2516"/>
</dbReference>
<evidence type="ECO:0000256" key="5">
    <source>
        <dbReference type="SAM" id="MobiDB-lite"/>
    </source>
</evidence>
<proteinExistence type="predicted"/>
<dbReference type="SUPFAM" id="SSF51679">
    <property type="entry name" value="Bacterial luciferase-like"/>
    <property type="match status" value="1"/>
</dbReference>
<evidence type="ECO:0000256" key="4">
    <source>
        <dbReference type="ARBA" id="ARBA00023033"/>
    </source>
</evidence>
<dbReference type="GO" id="GO:0046306">
    <property type="term" value="P:alkanesulfonate catabolic process"/>
    <property type="evidence" value="ECO:0007669"/>
    <property type="project" value="TreeGrafter"/>
</dbReference>
<comment type="caution">
    <text evidence="7">The sequence shown here is derived from an EMBL/GenBank/DDBJ whole genome shotgun (WGS) entry which is preliminary data.</text>
</comment>
<evidence type="ECO:0000256" key="2">
    <source>
        <dbReference type="ARBA" id="ARBA00022643"/>
    </source>
</evidence>